<evidence type="ECO:0000313" key="12">
    <source>
        <dbReference type="EMBL" id="SET78248.1"/>
    </source>
</evidence>
<evidence type="ECO:0000256" key="3">
    <source>
        <dbReference type="ARBA" id="ARBA00004868"/>
    </source>
</evidence>
<dbReference type="PIRSF" id="PIRSF000513">
    <property type="entry name" value="Thz_kinase"/>
    <property type="match status" value="1"/>
</dbReference>
<dbReference type="GO" id="GO:0009229">
    <property type="term" value="P:thiamine diphosphate biosynthetic process"/>
    <property type="evidence" value="ECO:0007669"/>
    <property type="project" value="UniProtKB-UniRule"/>
</dbReference>
<keyword evidence="9 11" id="KW-0460">Magnesium</keyword>
<keyword evidence="5 11" id="KW-0479">Metal-binding</keyword>
<comment type="similarity">
    <text evidence="11">Belongs to the Thz kinase family.</text>
</comment>
<keyword evidence="10 11" id="KW-0784">Thiamine biosynthesis</keyword>
<comment type="pathway">
    <text evidence="3 11">Cofactor biosynthesis; thiamine diphosphate biosynthesis; 4-methyl-5-(2-phosphoethyl)-thiazole from 5-(2-hydroxyethyl)-4-methylthiazole: step 1/1.</text>
</comment>
<dbReference type="Gene3D" id="3.40.1190.20">
    <property type="match status" value="1"/>
</dbReference>
<proteinExistence type="inferred from homology"/>
<protein>
    <recommendedName>
        <fullName evidence="11">Hydroxyethylthiazole kinase</fullName>
        <ecNumber evidence="11">2.7.1.50</ecNumber>
    </recommendedName>
    <alternativeName>
        <fullName evidence="11">4-methyl-5-beta-hydroxyethylthiazole kinase</fullName>
        <shortName evidence="11">TH kinase</shortName>
        <shortName evidence="11">Thz kinase</shortName>
    </alternativeName>
</protein>
<evidence type="ECO:0000313" key="13">
    <source>
        <dbReference type="Proteomes" id="UP000199820"/>
    </source>
</evidence>
<accession>A0A1I0H665</accession>
<dbReference type="RefSeq" id="WP_074650086.1">
    <property type="nucleotide sequence ID" value="NZ_FOIL01000043.1"/>
</dbReference>
<keyword evidence="8 11" id="KW-0067">ATP-binding</keyword>
<feature type="binding site" evidence="11">
    <location>
        <position position="197"/>
    </location>
    <ligand>
        <name>substrate</name>
    </ligand>
</feature>
<evidence type="ECO:0000256" key="8">
    <source>
        <dbReference type="ARBA" id="ARBA00022840"/>
    </source>
</evidence>
<dbReference type="GO" id="GO:0009228">
    <property type="term" value="P:thiamine biosynthetic process"/>
    <property type="evidence" value="ECO:0007669"/>
    <property type="project" value="UniProtKB-KW"/>
</dbReference>
<dbReference type="EMBL" id="FOIL01000043">
    <property type="protein sequence ID" value="SET78248.1"/>
    <property type="molecule type" value="Genomic_DNA"/>
</dbReference>
<dbReference type="EC" id="2.7.1.50" evidence="11"/>
<comment type="catalytic activity">
    <reaction evidence="1 11">
        <text>5-(2-hydroxyethyl)-4-methylthiazole + ATP = 4-methyl-5-(2-phosphooxyethyl)-thiazole + ADP + H(+)</text>
        <dbReference type="Rhea" id="RHEA:24212"/>
        <dbReference type="ChEBI" id="CHEBI:15378"/>
        <dbReference type="ChEBI" id="CHEBI:17957"/>
        <dbReference type="ChEBI" id="CHEBI:30616"/>
        <dbReference type="ChEBI" id="CHEBI:58296"/>
        <dbReference type="ChEBI" id="CHEBI:456216"/>
        <dbReference type="EC" id="2.7.1.50"/>
    </reaction>
</comment>
<evidence type="ECO:0000256" key="5">
    <source>
        <dbReference type="ARBA" id="ARBA00022723"/>
    </source>
</evidence>
<dbReference type="STRING" id="1526.SAMN02910262_02330"/>
<sequence>MLGEYLENVHQNSPLIHCITNYVTVNDVANMLLASGASPIMSSEPRDVEEITSICSGLYINIGTLTKRGVRGMNIAGGAAERLGHPMVLDPVGAGASTYRTKTAMDLMESLHFHVIKGNISEIKTLADGSGSTRGVDASAADVVTEDNLDVMVQFAKDFAKARECIVVITGKIDLAADAERCFVIRNGKKEMGKVTGTGCQLGALINAYICANPREMLGAAAAAVCAMGVAGEIAWSRMEDGDGNATYRNRIIDAVYNMTGAMLNKCARYEIR</sequence>
<evidence type="ECO:0000256" key="4">
    <source>
        <dbReference type="ARBA" id="ARBA00022679"/>
    </source>
</evidence>
<dbReference type="UniPathway" id="UPA00060">
    <property type="reaction ID" value="UER00139"/>
</dbReference>
<dbReference type="NCBIfam" id="NF006830">
    <property type="entry name" value="PRK09355.1"/>
    <property type="match status" value="1"/>
</dbReference>
<organism evidence="12 13">
    <name type="scientific">[Clostridium] aminophilum</name>
    <dbReference type="NCBI Taxonomy" id="1526"/>
    <lineage>
        <taxon>Bacteria</taxon>
        <taxon>Bacillati</taxon>
        <taxon>Bacillota</taxon>
        <taxon>Clostridia</taxon>
        <taxon>Lachnospirales</taxon>
        <taxon>Lachnospiraceae</taxon>
    </lineage>
</organism>
<evidence type="ECO:0000256" key="7">
    <source>
        <dbReference type="ARBA" id="ARBA00022777"/>
    </source>
</evidence>
<evidence type="ECO:0000256" key="2">
    <source>
        <dbReference type="ARBA" id="ARBA00001946"/>
    </source>
</evidence>
<feature type="binding site" evidence="11">
    <location>
        <position position="41"/>
    </location>
    <ligand>
        <name>substrate</name>
    </ligand>
</feature>
<dbReference type="Proteomes" id="UP000199820">
    <property type="component" value="Unassembled WGS sequence"/>
</dbReference>
<dbReference type="AlphaFoldDB" id="A0A1I0H665"/>
<dbReference type="Pfam" id="PF02110">
    <property type="entry name" value="HK"/>
    <property type="match status" value="1"/>
</dbReference>
<reference evidence="12 13" key="1">
    <citation type="submission" date="2016-10" db="EMBL/GenBank/DDBJ databases">
        <authorList>
            <person name="de Groot N.N."/>
        </authorList>
    </citation>
    <scope>NUCLEOTIDE SEQUENCE [LARGE SCALE GENOMIC DNA]</scope>
    <source>
        <strain evidence="12 13">KH1P1</strain>
    </source>
</reference>
<comment type="cofactor">
    <cofactor evidence="2 11">
        <name>Mg(2+)</name>
        <dbReference type="ChEBI" id="CHEBI:18420"/>
    </cofactor>
</comment>
<evidence type="ECO:0000256" key="6">
    <source>
        <dbReference type="ARBA" id="ARBA00022741"/>
    </source>
</evidence>
<name>A0A1I0H665_9FIRM</name>
<dbReference type="GO" id="GO:0004417">
    <property type="term" value="F:hydroxyethylthiazole kinase activity"/>
    <property type="evidence" value="ECO:0007669"/>
    <property type="project" value="UniProtKB-UniRule"/>
</dbReference>
<dbReference type="CDD" id="cd01170">
    <property type="entry name" value="THZ_kinase"/>
    <property type="match status" value="1"/>
</dbReference>
<dbReference type="OrthoDB" id="9778146at2"/>
<evidence type="ECO:0000256" key="1">
    <source>
        <dbReference type="ARBA" id="ARBA00001771"/>
    </source>
</evidence>
<dbReference type="InterPro" id="IPR000417">
    <property type="entry name" value="Hyethyz_kinase"/>
</dbReference>
<keyword evidence="4 11" id="KW-0808">Transferase</keyword>
<evidence type="ECO:0000256" key="9">
    <source>
        <dbReference type="ARBA" id="ARBA00022842"/>
    </source>
</evidence>
<dbReference type="GO" id="GO:0000287">
    <property type="term" value="F:magnesium ion binding"/>
    <property type="evidence" value="ECO:0007669"/>
    <property type="project" value="UniProtKB-UniRule"/>
</dbReference>
<dbReference type="eggNOG" id="COG2145">
    <property type="taxonomic scope" value="Bacteria"/>
</dbReference>
<dbReference type="InterPro" id="IPR029056">
    <property type="entry name" value="Ribokinase-like"/>
</dbReference>
<keyword evidence="6 11" id="KW-0547">Nucleotide-binding</keyword>
<feature type="binding site" evidence="11">
    <location>
        <position position="117"/>
    </location>
    <ligand>
        <name>ATP</name>
        <dbReference type="ChEBI" id="CHEBI:30616"/>
    </ligand>
</feature>
<keyword evidence="7 11" id="KW-0418">Kinase</keyword>
<evidence type="ECO:0000256" key="11">
    <source>
        <dbReference type="HAMAP-Rule" id="MF_00228"/>
    </source>
</evidence>
<dbReference type="HAMAP" id="MF_00228">
    <property type="entry name" value="Thz_kinase"/>
    <property type="match status" value="1"/>
</dbReference>
<gene>
    <name evidence="11" type="primary">thiM</name>
    <name evidence="12" type="ORF">SAMN04487771_10439</name>
</gene>
<dbReference type="GO" id="GO:0005524">
    <property type="term" value="F:ATP binding"/>
    <property type="evidence" value="ECO:0007669"/>
    <property type="project" value="UniProtKB-UniRule"/>
</dbReference>
<comment type="function">
    <text evidence="11">Catalyzes the phosphorylation of the hydroxyl group of 4-methyl-5-beta-hydroxyethylthiazole (THZ).</text>
</comment>
<feature type="binding site" evidence="11">
    <location>
        <position position="170"/>
    </location>
    <ligand>
        <name>ATP</name>
        <dbReference type="ChEBI" id="CHEBI:30616"/>
    </ligand>
</feature>
<dbReference type="PRINTS" id="PR01099">
    <property type="entry name" value="HYETHTZKNASE"/>
</dbReference>
<evidence type="ECO:0000256" key="10">
    <source>
        <dbReference type="ARBA" id="ARBA00022977"/>
    </source>
</evidence>
<keyword evidence="13" id="KW-1185">Reference proteome</keyword>
<dbReference type="SUPFAM" id="SSF53613">
    <property type="entry name" value="Ribokinase-like"/>
    <property type="match status" value="1"/>
</dbReference>